<keyword evidence="1" id="KW-0472">Membrane</keyword>
<protein>
    <submittedName>
        <fullName evidence="2">Uncharacterized protein</fullName>
    </submittedName>
</protein>
<accession>A0A1V4IH33</accession>
<dbReference type="RefSeq" id="WP_079441204.1">
    <property type="nucleotide sequence ID" value="NZ_MZGT01000054.1"/>
</dbReference>
<dbReference type="InterPro" id="IPR031599">
    <property type="entry name" value="ABC_tran_2"/>
</dbReference>
<feature type="transmembrane region" description="Helical" evidence="1">
    <location>
        <begin position="327"/>
        <end position="347"/>
    </location>
</feature>
<feature type="transmembrane region" description="Helical" evidence="1">
    <location>
        <begin position="514"/>
        <end position="534"/>
    </location>
</feature>
<dbReference type="Pfam" id="PF16949">
    <property type="entry name" value="ABC_tran_2"/>
    <property type="match status" value="1"/>
</dbReference>
<dbReference type="OrthoDB" id="138672at2"/>
<keyword evidence="1" id="KW-1133">Transmembrane helix</keyword>
<name>A0A1V4IH33_9CLOT</name>
<dbReference type="Proteomes" id="UP000191056">
    <property type="component" value="Unassembled WGS sequence"/>
</dbReference>
<evidence type="ECO:0000313" key="3">
    <source>
        <dbReference type="Proteomes" id="UP000191056"/>
    </source>
</evidence>
<dbReference type="EMBL" id="MZGT01000054">
    <property type="protein sequence ID" value="OPJ59301.1"/>
    <property type="molecule type" value="Genomic_DNA"/>
</dbReference>
<evidence type="ECO:0000256" key="1">
    <source>
        <dbReference type="SAM" id="Phobius"/>
    </source>
</evidence>
<feature type="transmembrane region" description="Helical" evidence="1">
    <location>
        <begin position="113"/>
        <end position="136"/>
    </location>
</feature>
<organism evidence="2 3">
    <name type="scientific">Clostridium chromiireducens</name>
    <dbReference type="NCBI Taxonomy" id="225345"/>
    <lineage>
        <taxon>Bacteria</taxon>
        <taxon>Bacillati</taxon>
        <taxon>Bacillota</taxon>
        <taxon>Clostridia</taxon>
        <taxon>Eubacteriales</taxon>
        <taxon>Clostridiaceae</taxon>
        <taxon>Clostridium</taxon>
    </lineage>
</organism>
<feature type="transmembrane region" description="Helical" evidence="1">
    <location>
        <begin position="412"/>
        <end position="436"/>
    </location>
</feature>
<feature type="transmembrane region" description="Helical" evidence="1">
    <location>
        <begin position="29"/>
        <end position="49"/>
    </location>
</feature>
<evidence type="ECO:0000313" key="2">
    <source>
        <dbReference type="EMBL" id="OPJ59301.1"/>
    </source>
</evidence>
<feature type="transmembrane region" description="Helical" evidence="1">
    <location>
        <begin position="142"/>
        <end position="170"/>
    </location>
</feature>
<reference evidence="2 3" key="1">
    <citation type="submission" date="2017-03" db="EMBL/GenBank/DDBJ databases">
        <title>Genome sequence of Clostridium chromiireducens DSM 23318.</title>
        <authorList>
            <person name="Poehlein A."/>
            <person name="Daniel R."/>
        </authorList>
    </citation>
    <scope>NUCLEOTIDE SEQUENCE [LARGE SCALE GENOMIC DNA]</scope>
    <source>
        <strain evidence="2 3">DSM 23318</strain>
    </source>
</reference>
<feature type="transmembrane region" description="Helical" evidence="1">
    <location>
        <begin position="182"/>
        <end position="201"/>
    </location>
</feature>
<keyword evidence="3" id="KW-1185">Reference proteome</keyword>
<comment type="caution">
    <text evidence="2">The sequence shown here is derived from an EMBL/GenBank/DDBJ whole genome shotgun (WGS) entry which is preliminary data.</text>
</comment>
<dbReference type="AlphaFoldDB" id="A0A1V4IH33"/>
<gene>
    <name evidence="2" type="ORF">CLCHR_35350</name>
</gene>
<feature type="transmembrane region" description="Helical" evidence="1">
    <location>
        <begin position="64"/>
        <end position="92"/>
    </location>
</feature>
<sequence>MSRLKLITKYFVRNALDEMFVGSKMKPGFIIALMIIIVCMLSLPFTLMISESYETFHSMGKEGMLIAIILSLGTAVSFFFGVYTIMNVFYFADDIEVILPLPFKSSEIIFGKFIAVLINMYIYTGMLILPLAAYGVVSKAYFLYYLYGMIVLVITPILPMILAALICMVLMRFTSLSKHKDAFKMFTGCASLILIIAFNYLNSNSGSSMTSEQILEKFSQGNNNTMEMLTGVFITNKFSAYGLLYNNNLSGLINIVIALIISIIFFIAYYYIGGKLYLKGVIGLSESFSKRENILETGEAKKLIKINSPLKALIKKDIKTIFRTPQFFINCVAMIFYMPIVMGMGFLSNGNLEKYTELLKVNTEWYGIVIVITFIGGASCIMAGGAGATALSREGKDFIVAKYIPVDYKTQLYSKILSSLCINEVGTLVVSLGLILIKASPILFALGIVSAFGSILLITLFGIYIDFRAPKLAWENEKAMFKKNYMPLFVMLIIFILGGILVVAALIIKNFIMIFGICLSIVSIGCYILFRLLFKLAYKVYTQD</sequence>
<feature type="transmembrane region" description="Helical" evidence="1">
    <location>
        <begin position="485"/>
        <end position="508"/>
    </location>
</feature>
<keyword evidence="1" id="KW-0812">Transmembrane</keyword>
<dbReference type="STRING" id="225345.CLCHR_35350"/>
<feature type="transmembrane region" description="Helical" evidence="1">
    <location>
        <begin position="367"/>
        <end position="391"/>
    </location>
</feature>
<feature type="transmembrane region" description="Helical" evidence="1">
    <location>
        <begin position="442"/>
        <end position="465"/>
    </location>
</feature>
<feature type="transmembrane region" description="Helical" evidence="1">
    <location>
        <begin position="251"/>
        <end position="272"/>
    </location>
</feature>
<proteinExistence type="predicted"/>